<dbReference type="OrthoDB" id="581532at2"/>
<evidence type="ECO:0000313" key="3">
    <source>
        <dbReference type="Proteomes" id="UP000006833"/>
    </source>
</evidence>
<keyword evidence="3" id="KW-1185">Reference proteome</keyword>
<dbReference type="InterPro" id="IPR005303">
    <property type="entry name" value="MOCOS_middle"/>
</dbReference>
<dbReference type="InterPro" id="IPR052716">
    <property type="entry name" value="MOSC_domain"/>
</dbReference>
<dbReference type="Proteomes" id="UP000006833">
    <property type="component" value="Chromosome"/>
</dbReference>
<accession>A8LM99</accession>
<sequence length="249" mass="27108">MNGTVAAIWRHPIKSHGAEALETATLSRGGTLPGDRLWAVLHDAAKPNPEGWSPCANFARVAKAPALAAIRARLHPDGQTVTLTHPDRPDLDIAPDREADAFLAWVKPLVPADRAQPVAVLRNDARGFTDTPEPTISLCNLASHRAVSQKLGRELSPLRWRGNIWLDGPALWEEFEWVGRRIALGTAELEVTEPIARCTATMVNPETGRRDADTLASLETGWGHRNFGVYAVVTRDGEVPLGAELRVLP</sequence>
<dbReference type="SUPFAM" id="SSF50800">
    <property type="entry name" value="PK beta-barrel domain-like"/>
    <property type="match status" value="1"/>
</dbReference>
<dbReference type="Pfam" id="PF03473">
    <property type="entry name" value="MOSC"/>
    <property type="match status" value="1"/>
</dbReference>
<proteinExistence type="predicted"/>
<dbReference type="PANTHER" id="PTHR36930">
    <property type="entry name" value="METAL-SULFUR CLUSTER BIOSYNTHESIS PROTEINS YUAD-RELATED"/>
    <property type="match status" value="1"/>
</dbReference>
<dbReference type="PROSITE" id="PS51340">
    <property type="entry name" value="MOSC"/>
    <property type="match status" value="1"/>
</dbReference>
<evidence type="ECO:0000259" key="1">
    <source>
        <dbReference type="PROSITE" id="PS51340"/>
    </source>
</evidence>
<reference evidence="3" key="1">
    <citation type="journal article" date="2010" name="ISME J.">
        <title>The complete genome sequence of the algal symbiont Dinoroseobacter shibae: a hitchhiker's guide to life in the sea.</title>
        <authorList>
            <person name="Wagner-Dobler I."/>
            <person name="Ballhausen B."/>
            <person name="Berger M."/>
            <person name="Brinkhoff T."/>
            <person name="Buchholz I."/>
            <person name="Bunk B."/>
            <person name="Cypionka H."/>
            <person name="Daniel R."/>
            <person name="Drepper T."/>
            <person name="Gerdts G."/>
            <person name="Hahnke S."/>
            <person name="Han C."/>
            <person name="Jahn D."/>
            <person name="Kalhoefer D."/>
            <person name="Kiss H."/>
            <person name="Klenk H.P."/>
            <person name="Kyrpides N."/>
            <person name="Liebl W."/>
            <person name="Liesegang H."/>
            <person name="Meincke L."/>
            <person name="Pati A."/>
            <person name="Petersen J."/>
            <person name="Piekarski T."/>
            <person name="Pommerenke C."/>
            <person name="Pradella S."/>
            <person name="Pukall R."/>
            <person name="Rabus R."/>
            <person name="Stackebrandt E."/>
            <person name="Thole S."/>
            <person name="Thompson L."/>
            <person name="Tielen P."/>
            <person name="Tomasch J."/>
            <person name="von Jan M."/>
            <person name="Wanphrut N."/>
            <person name="Wichels A."/>
            <person name="Zech H."/>
            <person name="Simon M."/>
        </authorList>
    </citation>
    <scope>NUCLEOTIDE SEQUENCE [LARGE SCALE GENOMIC DNA]</scope>
    <source>
        <strain evidence="3">DSM 16493 / NCIMB 14021 / DFL 12</strain>
    </source>
</reference>
<dbReference type="EMBL" id="CP000830">
    <property type="protein sequence ID" value="ABV92076.1"/>
    <property type="molecule type" value="Genomic_DNA"/>
</dbReference>
<dbReference type="HOGENOM" id="CLU_028286_5_0_5"/>
<dbReference type="eggNOG" id="COG3217">
    <property type="taxonomic scope" value="Bacteria"/>
</dbReference>
<evidence type="ECO:0000313" key="2">
    <source>
        <dbReference type="EMBL" id="ABV92076.1"/>
    </source>
</evidence>
<dbReference type="AlphaFoldDB" id="A8LM99"/>
<dbReference type="GO" id="GO:0030170">
    <property type="term" value="F:pyridoxal phosphate binding"/>
    <property type="evidence" value="ECO:0007669"/>
    <property type="project" value="InterPro"/>
</dbReference>
<gene>
    <name evidence="2" type="primary">mosc</name>
    <name evidence="2" type="ordered locus">Dshi_0327</name>
</gene>
<feature type="domain" description="MOSC" evidence="1">
    <location>
        <begin position="107"/>
        <end position="248"/>
    </location>
</feature>
<dbReference type="RefSeq" id="WP_012177006.1">
    <property type="nucleotide sequence ID" value="NC_009952.1"/>
</dbReference>
<dbReference type="InterPro" id="IPR005302">
    <property type="entry name" value="MoCF_Sase_C"/>
</dbReference>
<dbReference type="GO" id="GO:0003824">
    <property type="term" value="F:catalytic activity"/>
    <property type="evidence" value="ECO:0007669"/>
    <property type="project" value="InterPro"/>
</dbReference>
<dbReference type="InterPro" id="IPR011037">
    <property type="entry name" value="Pyrv_Knase-like_insert_dom_sf"/>
</dbReference>
<dbReference type="Gene3D" id="2.40.33.20">
    <property type="entry name" value="PK beta-barrel domain-like"/>
    <property type="match status" value="1"/>
</dbReference>
<dbReference type="Pfam" id="PF03476">
    <property type="entry name" value="MOSC_N"/>
    <property type="match status" value="1"/>
</dbReference>
<organism evidence="2 3">
    <name type="scientific">Dinoroseobacter shibae (strain DSM 16493 / NCIMB 14021 / DFL 12)</name>
    <dbReference type="NCBI Taxonomy" id="398580"/>
    <lineage>
        <taxon>Bacteria</taxon>
        <taxon>Pseudomonadati</taxon>
        <taxon>Pseudomonadota</taxon>
        <taxon>Alphaproteobacteria</taxon>
        <taxon>Rhodobacterales</taxon>
        <taxon>Roseobacteraceae</taxon>
        <taxon>Dinoroseobacter</taxon>
    </lineage>
</organism>
<name>A8LM99_DINSH</name>
<dbReference type="GO" id="GO:0030151">
    <property type="term" value="F:molybdenum ion binding"/>
    <property type="evidence" value="ECO:0007669"/>
    <property type="project" value="InterPro"/>
</dbReference>
<dbReference type="KEGG" id="dsh:Dshi_0327"/>
<dbReference type="PANTHER" id="PTHR36930:SF1">
    <property type="entry name" value="MOSC DOMAIN-CONTAINING PROTEIN"/>
    <property type="match status" value="1"/>
</dbReference>
<protein>
    <submittedName>
        <fullName evidence="2">MOSC domain protein</fullName>
    </submittedName>
</protein>
<dbReference type="STRING" id="398580.Dshi_0327"/>